<dbReference type="EMBL" id="JACBZR010000001">
    <property type="protein sequence ID" value="NYI77696.1"/>
    <property type="molecule type" value="Genomic_DNA"/>
</dbReference>
<dbReference type="Pfam" id="PF09346">
    <property type="entry name" value="SMI1_KNR4"/>
    <property type="match status" value="1"/>
</dbReference>
<gene>
    <name evidence="2" type="ORF">BJ988_002344</name>
</gene>
<dbReference type="RefSeq" id="WP_179658153.1">
    <property type="nucleotide sequence ID" value="NZ_JACBZR010000001.1"/>
</dbReference>
<name>A0A7Z0DL92_9ACTN</name>
<evidence type="ECO:0000313" key="2">
    <source>
        <dbReference type="EMBL" id="NYI77696.1"/>
    </source>
</evidence>
<protein>
    <submittedName>
        <fullName evidence="2">Cell wall assembly regulator SMI1</fullName>
    </submittedName>
</protein>
<dbReference type="AlphaFoldDB" id="A0A7Z0DL92"/>
<dbReference type="SMART" id="SM00860">
    <property type="entry name" value="SMI1_KNR4"/>
    <property type="match status" value="1"/>
</dbReference>
<dbReference type="InterPro" id="IPR037883">
    <property type="entry name" value="Knr4/Smi1-like_sf"/>
</dbReference>
<dbReference type="Gene3D" id="3.40.1580.10">
    <property type="entry name" value="SMI1/KNR4-like"/>
    <property type="match status" value="1"/>
</dbReference>
<comment type="caution">
    <text evidence="2">The sequence shown here is derived from an EMBL/GenBank/DDBJ whole genome shotgun (WGS) entry which is preliminary data.</text>
</comment>
<dbReference type="SUPFAM" id="SSF160631">
    <property type="entry name" value="SMI1/KNR4-like"/>
    <property type="match status" value="1"/>
</dbReference>
<organism evidence="2 3">
    <name type="scientific">Nocardioides panzhihuensis</name>
    <dbReference type="NCBI Taxonomy" id="860243"/>
    <lineage>
        <taxon>Bacteria</taxon>
        <taxon>Bacillati</taxon>
        <taxon>Actinomycetota</taxon>
        <taxon>Actinomycetes</taxon>
        <taxon>Propionibacteriales</taxon>
        <taxon>Nocardioidaceae</taxon>
        <taxon>Nocardioides</taxon>
    </lineage>
</organism>
<dbReference type="Proteomes" id="UP000564496">
    <property type="component" value="Unassembled WGS sequence"/>
</dbReference>
<feature type="domain" description="Knr4/Smi1-like" evidence="1">
    <location>
        <begin position="156"/>
        <end position="305"/>
    </location>
</feature>
<accession>A0A7Z0DL92</accession>
<sequence length="451" mass="47855">MEPTESHELTDFATWRTLIQLVNTWEPRLSEWKASVGRGVIGGFVMTPDDGYLDLMRACEPVKHALRKADRDSVDFAVRIADDGRVSITLAAESTTHQIVRVPGINSAGTLLLVPDRDPAPARQKPAFFSDVRTAPSADPELLEDVLRERMPGAVGASADELADLEERIGRPLPDELRAVLRVTKADYGTDWNLENKETEALGGICLFGLHGIESASNADVRKGLPFDVLVGVAAVTNLDSAVQGLVDPPDWVVIGDLGGGSGDWVALDLAPGPAGHIGQLVVISHEAEIGAELLAESFTDLVVHGNAKEATEDACTSPPAVVRLVAGSNMTIEAAATTALEVLTIGRSDAPTDLTPLVGLPRLRTLRAAPGTIAAPHVIGELDQLEYLEIGLAEWKTLLEADAVPSSLLAASVYGYGLPRADVDHVFDELIRHCGGAPLTTQMIVGKLTA</sequence>
<dbReference type="InterPro" id="IPR018958">
    <property type="entry name" value="Knr4/Smi1-like_dom"/>
</dbReference>
<reference evidence="2 3" key="1">
    <citation type="submission" date="2020-07" db="EMBL/GenBank/DDBJ databases">
        <title>Sequencing the genomes of 1000 actinobacteria strains.</title>
        <authorList>
            <person name="Klenk H.-P."/>
        </authorList>
    </citation>
    <scope>NUCLEOTIDE SEQUENCE [LARGE SCALE GENOMIC DNA]</scope>
    <source>
        <strain evidence="2 3">DSM 26487</strain>
    </source>
</reference>
<proteinExistence type="predicted"/>
<evidence type="ECO:0000259" key="1">
    <source>
        <dbReference type="SMART" id="SM00860"/>
    </source>
</evidence>
<evidence type="ECO:0000313" key="3">
    <source>
        <dbReference type="Proteomes" id="UP000564496"/>
    </source>
</evidence>
<keyword evidence="3" id="KW-1185">Reference proteome</keyword>